<organism evidence="3 4">
    <name type="scientific">Actinoplanes hulinensis</name>
    <dbReference type="NCBI Taxonomy" id="1144547"/>
    <lineage>
        <taxon>Bacteria</taxon>
        <taxon>Bacillati</taxon>
        <taxon>Actinomycetota</taxon>
        <taxon>Actinomycetes</taxon>
        <taxon>Micromonosporales</taxon>
        <taxon>Micromonosporaceae</taxon>
        <taxon>Actinoplanes</taxon>
    </lineage>
</organism>
<keyword evidence="4" id="KW-1185">Reference proteome</keyword>
<evidence type="ECO:0000313" key="3">
    <source>
        <dbReference type="EMBL" id="MBW6434683.1"/>
    </source>
</evidence>
<gene>
    <name evidence="3" type="ORF">KZ829_13150</name>
</gene>
<evidence type="ECO:0000313" key="4">
    <source>
        <dbReference type="Proteomes" id="UP001519863"/>
    </source>
</evidence>
<name>A0ABS7B0W3_9ACTN</name>
<sequence length="66" mass="6248">MAVFLSMIGAGAGYGGAQYLGAATGAVAVAVLLAVMPRSDPNSPVSGPEAGAAGANIETARIGDEG</sequence>
<keyword evidence="2" id="KW-1133">Transmembrane helix</keyword>
<feature type="region of interest" description="Disordered" evidence="1">
    <location>
        <begin position="40"/>
        <end position="66"/>
    </location>
</feature>
<evidence type="ECO:0000256" key="1">
    <source>
        <dbReference type="SAM" id="MobiDB-lite"/>
    </source>
</evidence>
<keyword evidence="2" id="KW-0812">Transmembrane</keyword>
<accession>A0ABS7B0W3</accession>
<reference evidence="3 4" key="1">
    <citation type="journal article" date="2013" name="Antonie Van Leeuwenhoek">
        <title>Actinoplanes hulinensis sp. nov., a novel actinomycete isolated from soybean root (Glycine max (L.) Merr).</title>
        <authorList>
            <person name="Shen Y."/>
            <person name="Liu C."/>
            <person name="Wang X."/>
            <person name="Zhao J."/>
            <person name="Jia F."/>
            <person name="Zhang Y."/>
            <person name="Wang L."/>
            <person name="Yang D."/>
            <person name="Xiang W."/>
        </authorList>
    </citation>
    <scope>NUCLEOTIDE SEQUENCE [LARGE SCALE GENOMIC DNA]</scope>
    <source>
        <strain evidence="3 4">NEAU-M9</strain>
    </source>
</reference>
<comment type="caution">
    <text evidence="3">The sequence shown here is derived from an EMBL/GenBank/DDBJ whole genome shotgun (WGS) entry which is preliminary data.</text>
</comment>
<dbReference type="Proteomes" id="UP001519863">
    <property type="component" value="Unassembled WGS sequence"/>
</dbReference>
<dbReference type="EMBL" id="JAHXZI010000006">
    <property type="protein sequence ID" value="MBW6434683.1"/>
    <property type="molecule type" value="Genomic_DNA"/>
</dbReference>
<feature type="transmembrane region" description="Helical" evidence="2">
    <location>
        <begin position="16"/>
        <end position="36"/>
    </location>
</feature>
<protein>
    <submittedName>
        <fullName evidence="3">Uncharacterized protein</fullName>
    </submittedName>
</protein>
<keyword evidence="2" id="KW-0472">Membrane</keyword>
<proteinExistence type="predicted"/>
<evidence type="ECO:0000256" key="2">
    <source>
        <dbReference type="SAM" id="Phobius"/>
    </source>
</evidence>
<dbReference type="RefSeq" id="WP_220144156.1">
    <property type="nucleotide sequence ID" value="NZ_JAHXZI010000006.1"/>
</dbReference>